<evidence type="ECO:0000256" key="2">
    <source>
        <dbReference type="ARBA" id="ARBA00012832"/>
    </source>
</evidence>
<evidence type="ECO:0000256" key="12">
    <source>
        <dbReference type="SAM" id="MobiDB-lite"/>
    </source>
</evidence>
<feature type="compositionally biased region" description="Basic and acidic residues" evidence="12">
    <location>
        <begin position="782"/>
        <end position="814"/>
    </location>
</feature>
<protein>
    <recommendedName>
        <fullName evidence="2">cysteine--tRNA ligase</fullName>
        <ecNumber evidence="2">6.1.1.16</ecNumber>
    </recommendedName>
    <alternativeName>
        <fullName evidence="10">Cysteinyl-tRNA synthetase</fullName>
    </alternativeName>
</protein>
<evidence type="ECO:0000313" key="14">
    <source>
        <dbReference type="EMBL" id="KIN05270.1"/>
    </source>
</evidence>
<proteinExistence type="inferred from homology"/>
<evidence type="ECO:0000256" key="11">
    <source>
        <dbReference type="SAM" id="Coils"/>
    </source>
</evidence>
<organism evidence="14 15">
    <name type="scientific">Oidiodendron maius (strain Zn)</name>
    <dbReference type="NCBI Taxonomy" id="913774"/>
    <lineage>
        <taxon>Eukaryota</taxon>
        <taxon>Fungi</taxon>
        <taxon>Dikarya</taxon>
        <taxon>Ascomycota</taxon>
        <taxon>Pezizomycotina</taxon>
        <taxon>Leotiomycetes</taxon>
        <taxon>Leotiomycetes incertae sedis</taxon>
        <taxon>Myxotrichaceae</taxon>
        <taxon>Oidiodendron</taxon>
    </lineage>
</organism>
<evidence type="ECO:0000256" key="5">
    <source>
        <dbReference type="ARBA" id="ARBA00022741"/>
    </source>
</evidence>
<sequence>MASRQPAWEQPKKLSSVELPPLQIYNSLTRRKNDFVPLDPEGKKVTWYACGPTVYDIAHLGHARNYVSTDIIRRILKDYFAFHVKFVMNITDVDDKIIIRARQRYLLAQFKSKHPTFDDATYQETHAAWNAYVIKNLDLVPVPTTTKDFKTASELAYKNVIEDKSLDGTAAPGEKEAKIKMHLRTAQAAADGLEAFNASKSTPQNELYAKVDDVLLPYLDDLYGSQIDATDHTIFVQLTRHFEKLFFEDMRALNVLDPDEITRVTEFVPQINKFVEKIIEKGFAYQTEQGNVYFDIDSFEKAGNAYCRLEPQNRDNQELLADGEGGLSKKRGDKRSKNDFALIKKSMPGEPAWPSKRWGPSRPGWHIECSVMASEVLGPTMDIHSLGVDLMFPHHDNELAQSEAYWLGEEGCTTSNHTWVRYFLHMGHLSIRGQKMSKSLKNFTSIREALTPGEDGTPPWTSRMIRIVLLLGSWKDGVEITEGLVNISKGWEEKITNFFLKAVDIELSTKDTANNQPSPSNPLSIALEKAKKEADAALCDSFNTPLVMQIISNLVTDANSAISNDPNTDTASLLSIAHWITRIITIFGLNGSASPNTTTIGWEGVSIPTPAQPIIYHLSQIRDEVRRQARAKSVVPEELEKLASQPLPTAPTLENLPYVTAYQTFQSQVKTALAQPAGIETKLLNLCDSLRDTVLWDQDIYLEDRDAPLPALVRPLDASMKAARAAKERAAEEKRLAKEQRLAEEAIKKAAIAEKAKVQPQDMFKTDEFAEWDENGVPTKLKGGEDLPKSRRKKLEKDWKAQKVAHEKWKNEQK</sequence>
<dbReference type="FunCoup" id="A0A0C3HQH6">
    <property type="interactions" value="951"/>
</dbReference>
<dbReference type="InParanoid" id="A0A0C3HQH6"/>
<evidence type="ECO:0000259" key="13">
    <source>
        <dbReference type="Pfam" id="PF01406"/>
    </source>
</evidence>
<keyword evidence="7" id="KW-0067">ATP-binding</keyword>
<dbReference type="STRING" id="913774.A0A0C3HQH6"/>
<dbReference type="AlphaFoldDB" id="A0A0C3HQH6"/>
<evidence type="ECO:0000256" key="7">
    <source>
        <dbReference type="ARBA" id="ARBA00022840"/>
    </source>
</evidence>
<dbReference type="InterPro" id="IPR024909">
    <property type="entry name" value="Cys-tRNA/MSH_ligase"/>
</dbReference>
<comment type="cofactor">
    <cofactor evidence="1">
        <name>Zn(2+)</name>
        <dbReference type="ChEBI" id="CHEBI:29105"/>
    </cofactor>
</comment>
<dbReference type="GO" id="GO:0005737">
    <property type="term" value="C:cytoplasm"/>
    <property type="evidence" value="ECO:0007669"/>
    <property type="project" value="TreeGrafter"/>
</dbReference>
<dbReference type="EC" id="6.1.1.16" evidence="2"/>
<evidence type="ECO:0000256" key="3">
    <source>
        <dbReference type="ARBA" id="ARBA00022598"/>
    </source>
</evidence>
<dbReference type="InterPro" id="IPR032678">
    <property type="entry name" value="tRNA-synt_1_cat_dom"/>
</dbReference>
<name>A0A0C3HQH6_OIDMZ</name>
<dbReference type="Pfam" id="PF01406">
    <property type="entry name" value="tRNA-synt_1e"/>
    <property type="match status" value="1"/>
</dbReference>
<evidence type="ECO:0000256" key="10">
    <source>
        <dbReference type="ARBA" id="ARBA00031499"/>
    </source>
</evidence>
<dbReference type="Proteomes" id="UP000054321">
    <property type="component" value="Unassembled WGS sequence"/>
</dbReference>
<dbReference type="InterPro" id="IPR015803">
    <property type="entry name" value="Cys-tRNA-ligase"/>
</dbReference>
<keyword evidence="4" id="KW-0479">Metal-binding</keyword>
<dbReference type="SUPFAM" id="SSF52374">
    <property type="entry name" value="Nucleotidylyl transferase"/>
    <property type="match status" value="1"/>
</dbReference>
<reference evidence="14 15" key="1">
    <citation type="submission" date="2014-04" db="EMBL/GenBank/DDBJ databases">
        <authorList>
            <consortium name="DOE Joint Genome Institute"/>
            <person name="Kuo A."/>
            <person name="Martino E."/>
            <person name="Perotto S."/>
            <person name="Kohler A."/>
            <person name="Nagy L.G."/>
            <person name="Floudas D."/>
            <person name="Copeland A."/>
            <person name="Barry K.W."/>
            <person name="Cichocki N."/>
            <person name="Veneault-Fourrey C."/>
            <person name="LaButti K."/>
            <person name="Lindquist E.A."/>
            <person name="Lipzen A."/>
            <person name="Lundell T."/>
            <person name="Morin E."/>
            <person name="Murat C."/>
            <person name="Sun H."/>
            <person name="Tunlid A."/>
            <person name="Henrissat B."/>
            <person name="Grigoriev I.V."/>
            <person name="Hibbett D.S."/>
            <person name="Martin F."/>
            <person name="Nordberg H.P."/>
            <person name="Cantor M.N."/>
            <person name="Hua S.X."/>
        </authorList>
    </citation>
    <scope>NUCLEOTIDE SEQUENCE [LARGE SCALE GENOMIC DNA]</scope>
    <source>
        <strain evidence="14 15">Zn</strain>
    </source>
</reference>
<keyword evidence="3" id="KW-0436">Ligase</keyword>
<dbReference type="NCBIfam" id="TIGR00435">
    <property type="entry name" value="cysS"/>
    <property type="match status" value="1"/>
</dbReference>
<dbReference type="Gene3D" id="3.40.50.620">
    <property type="entry name" value="HUPs"/>
    <property type="match status" value="2"/>
</dbReference>
<dbReference type="OrthoDB" id="438179at2759"/>
<evidence type="ECO:0000256" key="1">
    <source>
        <dbReference type="ARBA" id="ARBA00001947"/>
    </source>
</evidence>
<keyword evidence="15" id="KW-1185">Reference proteome</keyword>
<dbReference type="HOGENOM" id="CLU_013528_3_1_1"/>
<evidence type="ECO:0000256" key="9">
    <source>
        <dbReference type="ARBA" id="ARBA00023146"/>
    </source>
</evidence>
<reference evidence="15" key="2">
    <citation type="submission" date="2015-01" db="EMBL/GenBank/DDBJ databases">
        <title>Evolutionary Origins and Diversification of the Mycorrhizal Mutualists.</title>
        <authorList>
            <consortium name="DOE Joint Genome Institute"/>
            <consortium name="Mycorrhizal Genomics Consortium"/>
            <person name="Kohler A."/>
            <person name="Kuo A."/>
            <person name="Nagy L.G."/>
            <person name="Floudas D."/>
            <person name="Copeland A."/>
            <person name="Barry K.W."/>
            <person name="Cichocki N."/>
            <person name="Veneault-Fourrey C."/>
            <person name="LaButti K."/>
            <person name="Lindquist E.A."/>
            <person name="Lipzen A."/>
            <person name="Lundell T."/>
            <person name="Morin E."/>
            <person name="Murat C."/>
            <person name="Riley R."/>
            <person name="Ohm R."/>
            <person name="Sun H."/>
            <person name="Tunlid A."/>
            <person name="Henrissat B."/>
            <person name="Grigoriev I.V."/>
            <person name="Hibbett D.S."/>
            <person name="Martin F."/>
        </authorList>
    </citation>
    <scope>NUCLEOTIDE SEQUENCE [LARGE SCALE GENOMIC DNA]</scope>
    <source>
        <strain evidence="15">Zn</strain>
    </source>
</reference>
<evidence type="ECO:0000256" key="8">
    <source>
        <dbReference type="ARBA" id="ARBA00022917"/>
    </source>
</evidence>
<dbReference type="HAMAP" id="MF_00041">
    <property type="entry name" value="Cys_tRNA_synth"/>
    <property type="match status" value="1"/>
</dbReference>
<dbReference type="InterPro" id="IPR009080">
    <property type="entry name" value="tRNAsynth_Ia_anticodon-bd"/>
</dbReference>
<dbReference type="InterPro" id="IPR014729">
    <property type="entry name" value="Rossmann-like_a/b/a_fold"/>
</dbReference>
<feature type="coiled-coil region" evidence="11">
    <location>
        <begin position="720"/>
        <end position="756"/>
    </location>
</feature>
<feature type="domain" description="tRNA synthetases class I catalytic" evidence="13">
    <location>
        <begin position="41"/>
        <end position="486"/>
    </location>
</feature>
<keyword evidence="5" id="KW-0547">Nucleotide-binding</keyword>
<keyword evidence="6" id="KW-0862">Zinc</keyword>
<dbReference type="PRINTS" id="PR00983">
    <property type="entry name" value="TRNASYNTHCYS"/>
</dbReference>
<feature type="region of interest" description="Disordered" evidence="12">
    <location>
        <begin position="769"/>
        <end position="814"/>
    </location>
</feature>
<dbReference type="EMBL" id="KN832872">
    <property type="protein sequence ID" value="KIN05270.1"/>
    <property type="molecule type" value="Genomic_DNA"/>
</dbReference>
<dbReference type="PANTHER" id="PTHR10890">
    <property type="entry name" value="CYSTEINYL-TRNA SYNTHETASE"/>
    <property type="match status" value="1"/>
</dbReference>
<keyword evidence="8" id="KW-0648">Protein biosynthesis</keyword>
<dbReference type="CDD" id="cd00672">
    <property type="entry name" value="CysRS_core"/>
    <property type="match status" value="1"/>
</dbReference>
<evidence type="ECO:0000256" key="4">
    <source>
        <dbReference type="ARBA" id="ARBA00022723"/>
    </source>
</evidence>
<dbReference type="PANTHER" id="PTHR10890:SF3">
    <property type="entry name" value="CYSTEINE--TRNA LIGASE, CYTOPLASMIC"/>
    <property type="match status" value="1"/>
</dbReference>
<gene>
    <name evidence="14" type="ORF">OIDMADRAFT_101968</name>
</gene>
<keyword evidence="9" id="KW-0030">Aminoacyl-tRNA synthetase</keyword>
<dbReference type="GO" id="GO:0005524">
    <property type="term" value="F:ATP binding"/>
    <property type="evidence" value="ECO:0007669"/>
    <property type="project" value="UniProtKB-KW"/>
</dbReference>
<dbReference type="SUPFAM" id="SSF47323">
    <property type="entry name" value="Anticodon-binding domain of a subclass of class I aminoacyl-tRNA synthetases"/>
    <property type="match status" value="1"/>
</dbReference>
<dbReference type="GO" id="GO:0004817">
    <property type="term" value="F:cysteine-tRNA ligase activity"/>
    <property type="evidence" value="ECO:0007669"/>
    <property type="project" value="UniProtKB-EC"/>
</dbReference>
<dbReference type="GO" id="GO:0046872">
    <property type="term" value="F:metal ion binding"/>
    <property type="evidence" value="ECO:0007669"/>
    <property type="project" value="UniProtKB-KW"/>
</dbReference>
<evidence type="ECO:0000313" key="15">
    <source>
        <dbReference type="Proteomes" id="UP000054321"/>
    </source>
</evidence>
<dbReference type="GO" id="GO:0006423">
    <property type="term" value="P:cysteinyl-tRNA aminoacylation"/>
    <property type="evidence" value="ECO:0007669"/>
    <property type="project" value="InterPro"/>
</dbReference>
<keyword evidence="11" id="KW-0175">Coiled coil</keyword>
<accession>A0A0C3HQH6</accession>
<evidence type="ECO:0000256" key="6">
    <source>
        <dbReference type="ARBA" id="ARBA00022833"/>
    </source>
</evidence>